<dbReference type="PANTHER" id="PTHR43630">
    <property type="entry name" value="POLY-BETA-1,6-N-ACETYL-D-GLUCOSAMINE SYNTHASE"/>
    <property type="match status" value="1"/>
</dbReference>
<dbReference type="AlphaFoldDB" id="A0A518G4L6"/>
<dbReference type="InterPro" id="IPR011990">
    <property type="entry name" value="TPR-like_helical_dom_sf"/>
</dbReference>
<keyword evidence="5" id="KW-1185">Reference proteome</keyword>
<dbReference type="InterPro" id="IPR029044">
    <property type="entry name" value="Nucleotide-diphossugar_trans"/>
</dbReference>
<name>A0A518G4L6_9BACT</name>
<dbReference type="Pfam" id="PF00535">
    <property type="entry name" value="Glycos_transf_2"/>
    <property type="match status" value="1"/>
</dbReference>
<dbReference type="Gene3D" id="3.90.550.10">
    <property type="entry name" value="Spore Coat Polysaccharide Biosynthesis Protein SpsA, Chain A"/>
    <property type="match status" value="1"/>
</dbReference>
<evidence type="ECO:0000256" key="2">
    <source>
        <dbReference type="PROSITE-ProRule" id="PRU00339"/>
    </source>
</evidence>
<dbReference type="InterPro" id="IPR027417">
    <property type="entry name" value="P-loop_NTPase"/>
</dbReference>
<dbReference type="Gene3D" id="1.25.40.10">
    <property type="entry name" value="Tetratricopeptide repeat domain"/>
    <property type="match status" value="1"/>
</dbReference>
<protein>
    <submittedName>
        <fullName evidence="4">SPBc2 prophage-derived glycosyltransferase SunS</fullName>
        <ecNumber evidence="4">2.4.1.-</ecNumber>
    </submittedName>
</protein>
<dbReference type="SUPFAM" id="SSF52540">
    <property type="entry name" value="P-loop containing nucleoside triphosphate hydrolases"/>
    <property type="match status" value="1"/>
</dbReference>
<evidence type="ECO:0000256" key="1">
    <source>
        <dbReference type="ARBA" id="ARBA00038494"/>
    </source>
</evidence>
<dbReference type="RefSeq" id="WP_145076530.1">
    <property type="nucleotide sequence ID" value="NZ_CP036298.1"/>
</dbReference>
<dbReference type="EMBL" id="CP036298">
    <property type="protein sequence ID" value="QDV23534.1"/>
    <property type="molecule type" value="Genomic_DNA"/>
</dbReference>
<dbReference type="SUPFAM" id="SSF53448">
    <property type="entry name" value="Nucleotide-diphospho-sugar transferases"/>
    <property type="match status" value="1"/>
</dbReference>
<keyword evidence="4" id="KW-0328">Glycosyltransferase</keyword>
<dbReference type="OrthoDB" id="2592041at2"/>
<gene>
    <name evidence="4" type="primary">sunS</name>
    <name evidence="4" type="ORF">Q31a_18350</name>
</gene>
<keyword evidence="2" id="KW-0802">TPR repeat</keyword>
<keyword evidence="4" id="KW-0808">Transferase</keyword>
<dbReference type="Proteomes" id="UP000318017">
    <property type="component" value="Chromosome"/>
</dbReference>
<feature type="domain" description="Glycosyltransferase 2-like" evidence="3">
    <location>
        <begin position="224"/>
        <end position="344"/>
    </location>
</feature>
<dbReference type="SUPFAM" id="SSF48452">
    <property type="entry name" value="TPR-like"/>
    <property type="match status" value="1"/>
</dbReference>
<evidence type="ECO:0000259" key="3">
    <source>
        <dbReference type="Pfam" id="PF00535"/>
    </source>
</evidence>
<dbReference type="KEGG" id="ahel:Q31a_18350"/>
<dbReference type="InterPro" id="IPR019734">
    <property type="entry name" value="TPR_rpt"/>
</dbReference>
<evidence type="ECO:0000313" key="5">
    <source>
        <dbReference type="Proteomes" id="UP000318017"/>
    </source>
</evidence>
<dbReference type="InterPro" id="IPR001173">
    <property type="entry name" value="Glyco_trans_2-like"/>
</dbReference>
<evidence type="ECO:0000313" key="4">
    <source>
        <dbReference type="EMBL" id="QDV23534.1"/>
    </source>
</evidence>
<dbReference type="GO" id="GO:0016757">
    <property type="term" value="F:glycosyltransferase activity"/>
    <property type="evidence" value="ECO:0007669"/>
    <property type="project" value="UniProtKB-KW"/>
</dbReference>
<dbReference type="PROSITE" id="PS50005">
    <property type="entry name" value="TPR"/>
    <property type="match status" value="1"/>
</dbReference>
<dbReference type="Gene3D" id="3.40.50.300">
    <property type="entry name" value="P-loop containing nucleotide triphosphate hydrolases"/>
    <property type="match status" value="1"/>
</dbReference>
<comment type="similarity">
    <text evidence="1">Belongs to the glycosyltransferase 2 family. WaaE/KdtX subfamily.</text>
</comment>
<feature type="repeat" description="TPR" evidence="2">
    <location>
        <begin position="408"/>
        <end position="441"/>
    </location>
</feature>
<organism evidence="4 5">
    <name type="scientific">Aureliella helgolandensis</name>
    <dbReference type="NCBI Taxonomy" id="2527968"/>
    <lineage>
        <taxon>Bacteria</taxon>
        <taxon>Pseudomonadati</taxon>
        <taxon>Planctomycetota</taxon>
        <taxon>Planctomycetia</taxon>
        <taxon>Pirellulales</taxon>
        <taxon>Pirellulaceae</taxon>
        <taxon>Aureliella</taxon>
    </lineage>
</organism>
<accession>A0A518G4L6</accession>
<proteinExistence type="inferred from homology"/>
<reference evidence="4 5" key="1">
    <citation type="submission" date="2019-02" db="EMBL/GenBank/DDBJ databases">
        <title>Deep-cultivation of Planctomycetes and their phenomic and genomic characterization uncovers novel biology.</title>
        <authorList>
            <person name="Wiegand S."/>
            <person name="Jogler M."/>
            <person name="Boedeker C."/>
            <person name="Pinto D."/>
            <person name="Vollmers J."/>
            <person name="Rivas-Marin E."/>
            <person name="Kohn T."/>
            <person name="Peeters S.H."/>
            <person name="Heuer A."/>
            <person name="Rast P."/>
            <person name="Oberbeckmann S."/>
            <person name="Bunk B."/>
            <person name="Jeske O."/>
            <person name="Meyerdierks A."/>
            <person name="Storesund J.E."/>
            <person name="Kallscheuer N."/>
            <person name="Luecker S."/>
            <person name="Lage O.M."/>
            <person name="Pohl T."/>
            <person name="Merkel B.J."/>
            <person name="Hornburger P."/>
            <person name="Mueller R.-W."/>
            <person name="Bruemmer F."/>
            <person name="Labrenz M."/>
            <person name="Spormann A.M."/>
            <person name="Op den Camp H."/>
            <person name="Overmann J."/>
            <person name="Amann R."/>
            <person name="Jetten M.S.M."/>
            <person name="Mascher T."/>
            <person name="Medema M.H."/>
            <person name="Devos D.P."/>
            <person name="Kaster A.-K."/>
            <person name="Ovreas L."/>
            <person name="Rohde M."/>
            <person name="Galperin M.Y."/>
            <person name="Jogler C."/>
        </authorList>
    </citation>
    <scope>NUCLEOTIDE SEQUENCE [LARGE SCALE GENOMIC DNA]</scope>
    <source>
        <strain evidence="4 5">Q31a</strain>
    </source>
</reference>
<sequence length="579" mass="65070">MEVQPVAVVGTYRSGSSMIAAMLHELGVDMGAPFWGNYYEPQDLAQSLRRWWTEPQLIAAEPASNRILLLRQWFCNRLSADCKVVGAKHPLLTLSINDLMRAWGPHTKLIWSRRELDDSIQSLKRTDWWPSSENIQQQLWTKLAATFPRQGSLIIDFEETQNAPVVVVEKLVDFLKLAPSPEAVSRAVSVVRTNPPAPKVPLPKTLTRSGRTRIACTVLAGSCEELIGDALESVVDWVDQVLLIDTGIEDKTLDVARAVAGSKLQLATLNWSDDFAKARNLALELAQQTDATWALTLDTDERLRSTSDAFTFHQLIELLETHDDVDLWLVESSDGQYSKERLIRLPTTLQWQGRTHEALVSKHQQYHRRVLPHLVFDEIPKPPEAMRRKLERDHRILREDLKWSPENGRAWYYLGQTLANLLQHEGAIAAFDRCASIHPGHELAAWACYMGAKCCVELGLLDEAISRCGIGLSIDACFPELAWMSGWCYFKQQNFQQAVAWSHIAISLGCVEGIGEQFHRIGFRDLVGWYEGPYDVLRFSPIPAGGTEANAAASSKFEQAAALRKRKQKQQSSASTPSL</sequence>
<dbReference type="EC" id="2.4.1.-" evidence="4"/>
<dbReference type="PANTHER" id="PTHR43630:SF2">
    <property type="entry name" value="GLYCOSYLTRANSFERASE"/>
    <property type="match status" value="1"/>
</dbReference>